<organism evidence="2 4">
    <name type="scientific">Nitrosomonas communis</name>
    <dbReference type="NCBI Taxonomy" id="44574"/>
    <lineage>
        <taxon>Bacteria</taxon>
        <taxon>Pseudomonadati</taxon>
        <taxon>Pseudomonadota</taxon>
        <taxon>Betaproteobacteria</taxon>
        <taxon>Nitrosomonadales</taxon>
        <taxon>Nitrosomonadaceae</taxon>
        <taxon>Nitrosomonas</taxon>
    </lineage>
</organism>
<dbReference type="EMBL" id="VNHT01000105">
    <property type="protein sequence ID" value="TYP72333.1"/>
    <property type="molecule type" value="Genomic_DNA"/>
</dbReference>
<dbReference type="Proteomes" id="UP000034156">
    <property type="component" value="Chromosome"/>
</dbReference>
<dbReference type="RefSeq" id="WP_046849417.1">
    <property type="nucleotide sequence ID" value="NZ_CP011451.1"/>
</dbReference>
<keyword evidence="1" id="KW-0472">Membrane</keyword>
<reference evidence="3 5" key="3">
    <citation type="submission" date="2019-07" db="EMBL/GenBank/DDBJ databases">
        <title>Active sludge and wastewater microbial communities from Klosterneuburg, Austria.</title>
        <authorList>
            <person name="Wagner M."/>
        </authorList>
    </citation>
    <scope>NUCLEOTIDE SEQUENCE [LARGE SCALE GENOMIC DNA]</scope>
    <source>
        <strain evidence="3 5">Nm2</strain>
    </source>
</reference>
<dbReference type="AlphaFoldDB" id="A0A0F7KCN7"/>
<name>A0A0F7KCN7_9PROT</name>
<dbReference type="Proteomes" id="UP000324176">
    <property type="component" value="Unassembled WGS sequence"/>
</dbReference>
<evidence type="ECO:0000313" key="4">
    <source>
        <dbReference type="Proteomes" id="UP000034156"/>
    </source>
</evidence>
<dbReference type="EMBL" id="CP011451">
    <property type="protein sequence ID" value="AKH37331.1"/>
    <property type="molecule type" value="Genomic_DNA"/>
</dbReference>
<gene>
    <name evidence="2" type="ORF">AAW31_05155</name>
    <name evidence="3" type="ORF">BCL69_11057</name>
</gene>
<sequence>MNKNLKDILVHSAVSLVMMIILLVLPHLIAVTVAVVVSWYMWELGQRIAKDNEYRGLIYWWNLERWNDQARLEFLVPSVVAIVAINIYVIITL</sequence>
<accession>A0A0F7KCN7</accession>
<dbReference type="PATRIC" id="fig|44574.3.peg.1243"/>
<evidence type="ECO:0000313" key="2">
    <source>
        <dbReference type="EMBL" id="AKH37331.1"/>
    </source>
</evidence>
<proteinExistence type="predicted"/>
<feature type="transmembrane region" description="Helical" evidence="1">
    <location>
        <begin position="74"/>
        <end position="91"/>
    </location>
</feature>
<protein>
    <submittedName>
        <fullName evidence="2">Uncharacterized protein</fullName>
    </submittedName>
</protein>
<feature type="transmembrane region" description="Helical" evidence="1">
    <location>
        <begin position="12"/>
        <end position="42"/>
    </location>
</feature>
<keyword evidence="4" id="KW-1185">Reference proteome</keyword>
<reference evidence="4" key="1">
    <citation type="submission" date="2015-05" db="EMBL/GenBank/DDBJ databases">
        <title>Draft genome of Nitrosomonas communis strain Nm2.</title>
        <authorList>
            <person name="Kozlowski J.A."/>
            <person name="Kits K.D."/>
            <person name="Stein L.Y."/>
        </authorList>
    </citation>
    <scope>NUCLEOTIDE SEQUENCE [LARGE SCALE GENOMIC DNA]</scope>
    <source>
        <strain evidence="4">Nm2</strain>
    </source>
</reference>
<reference evidence="2 4" key="2">
    <citation type="journal article" date="2016" name="Genome Announc.">
        <title>Genome Sequence of Nitrosomonas communis Strain Nm2, a Mesophilic Ammonia-Oxidizing Bacterium Isolated from Mediterranean Soil.</title>
        <authorList>
            <person name="Kozlowski J.A."/>
            <person name="Kits K.D."/>
            <person name="Stein L.Y."/>
        </authorList>
    </citation>
    <scope>NUCLEOTIDE SEQUENCE [LARGE SCALE GENOMIC DNA]</scope>
    <source>
        <strain evidence="2 4">Nm2</strain>
    </source>
</reference>
<keyword evidence="1" id="KW-0812">Transmembrane</keyword>
<evidence type="ECO:0000313" key="3">
    <source>
        <dbReference type="EMBL" id="TYP72333.1"/>
    </source>
</evidence>
<evidence type="ECO:0000313" key="5">
    <source>
        <dbReference type="Proteomes" id="UP000324176"/>
    </source>
</evidence>
<evidence type="ECO:0000256" key="1">
    <source>
        <dbReference type="SAM" id="Phobius"/>
    </source>
</evidence>
<dbReference type="KEGG" id="nco:AAW31_05155"/>
<keyword evidence="1" id="KW-1133">Transmembrane helix</keyword>